<feature type="transmembrane region" description="Helical" evidence="1">
    <location>
        <begin position="143"/>
        <end position="167"/>
    </location>
</feature>
<protein>
    <submittedName>
        <fullName evidence="3">MAB_1171c family putative transporter</fullName>
    </submittedName>
</protein>
<dbReference type="NCBIfam" id="NF042915">
    <property type="entry name" value="MAB_1171c_fam"/>
    <property type="match status" value="1"/>
</dbReference>
<proteinExistence type="predicted"/>
<feature type="transmembrane region" description="Helical" evidence="1">
    <location>
        <begin position="223"/>
        <end position="247"/>
    </location>
</feature>
<dbReference type="Proteomes" id="UP001596012">
    <property type="component" value="Unassembled WGS sequence"/>
</dbReference>
<evidence type="ECO:0000313" key="3">
    <source>
        <dbReference type="EMBL" id="MFC4465619.1"/>
    </source>
</evidence>
<reference evidence="4" key="1">
    <citation type="journal article" date="2019" name="Int. J. Syst. Evol. Microbiol.">
        <title>The Global Catalogue of Microorganisms (GCM) 10K type strain sequencing project: providing services to taxonomists for standard genome sequencing and annotation.</title>
        <authorList>
            <consortium name="The Broad Institute Genomics Platform"/>
            <consortium name="The Broad Institute Genome Sequencing Center for Infectious Disease"/>
            <person name="Wu L."/>
            <person name="Ma J."/>
        </authorList>
    </citation>
    <scope>NUCLEOTIDE SEQUENCE [LARGE SCALE GENOMIC DNA]</scope>
    <source>
        <strain evidence="4">DT43</strain>
    </source>
</reference>
<dbReference type="InterPro" id="IPR050039">
    <property type="entry name" value="MAB_1171c-like"/>
</dbReference>
<evidence type="ECO:0000259" key="2">
    <source>
        <dbReference type="Pfam" id="PF20182"/>
    </source>
</evidence>
<keyword evidence="1" id="KW-0812">Transmembrane</keyword>
<sequence>MDASAYYYIPAFVCWAGLGLKLPGLLNSRRDPLIRAVCWVIFLGGAGFFLAAPRTVAGINEATGIANFSAALVYATVSAYSASCLLLIIHWRGGPDAYVRRLTRRWTVGYAVLIAVLIALFVLGEAPSERVTDFDTHYATTPWIGPMVVLYLLGHMSAAVAATVLCRRWAREVHGWLRAGLWLLVLGWLLNISFSGLKLTAVIARWTGRDWDMLSTILAPRLVGLAAAAATAGFTLPLLGPWATAVWRAVTTWRRLGPLWRELGGTRPGSPLAGPIPWYSSPFIHLTRREAGIEDGLRLIRPHLDNHVRSRAHTAACAAGHSAGTAARIGHAAMIAAAVHACRRAGPVAPAGLLEHTENGEYAGHAENAANAANELPVTRSSLIGIAHALRTSRIVAAARAAAAATPAADDERTPIR</sequence>
<dbReference type="InterPro" id="IPR046675">
    <property type="entry name" value="DUF6545"/>
</dbReference>
<feature type="transmembrane region" description="Helical" evidence="1">
    <location>
        <begin position="103"/>
        <end position="123"/>
    </location>
</feature>
<dbReference type="EMBL" id="JBHSFG010000020">
    <property type="protein sequence ID" value="MFC4465619.1"/>
    <property type="molecule type" value="Genomic_DNA"/>
</dbReference>
<accession>A0ABV8YK14</accession>
<evidence type="ECO:0000256" key="1">
    <source>
        <dbReference type="SAM" id="Phobius"/>
    </source>
</evidence>
<feature type="transmembrane region" description="Helical" evidence="1">
    <location>
        <begin position="72"/>
        <end position="91"/>
    </location>
</feature>
<dbReference type="RefSeq" id="WP_386341721.1">
    <property type="nucleotide sequence ID" value="NZ_JBHSFG010000020.1"/>
</dbReference>
<gene>
    <name evidence="3" type="ORF">ACFPH6_13945</name>
</gene>
<feature type="transmembrane region" description="Helical" evidence="1">
    <location>
        <begin position="6"/>
        <end position="26"/>
    </location>
</feature>
<organism evidence="3 4">
    <name type="scientific">Streptomyces xiangluensis</name>
    <dbReference type="NCBI Taxonomy" id="2665720"/>
    <lineage>
        <taxon>Bacteria</taxon>
        <taxon>Bacillati</taxon>
        <taxon>Actinomycetota</taxon>
        <taxon>Actinomycetes</taxon>
        <taxon>Kitasatosporales</taxon>
        <taxon>Streptomycetaceae</taxon>
        <taxon>Streptomyces</taxon>
    </lineage>
</organism>
<dbReference type="Pfam" id="PF20182">
    <property type="entry name" value="DUF6545"/>
    <property type="match status" value="1"/>
</dbReference>
<feature type="transmembrane region" description="Helical" evidence="1">
    <location>
        <begin position="33"/>
        <end position="52"/>
    </location>
</feature>
<evidence type="ECO:0000313" key="4">
    <source>
        <dbReference type="Proteomes" id="UP001596012"/>
    </source>
</evidence>
<name>A0ABV8YK14_9ACTN</name>
<feature type="transmembrane region" description="Helical" evidence="1">
    <location>
        <begin position="179"/>
        <end position="203"/>
    </location>
</feature>
<feature type="domain" description="DUF6545" evidence="2">
    <location>
        <begin position="247"/>
        <end position="356"/>
    </location>
</feature>
<comment type="caution">
    <text evidence="3">The sequence shown here is derived from an EMBL/GenBank/DDBJ whole genome shotgun (WGS) entry which is preliminary data.</text>
</comment>
<keyword evidence="4" id="KW-1185">Reference proteome</keyword>
<keyword evidence="1" id="KW-0472">Membrane</keyword>
<keyword evidence="1" id="KW-1133">Transmembrane helix</keyword>